<dbReference type="Pfam" id="PF04149">
    <property type="entry name" value="DUF397"/>
    <property type="match status" value="1"/>
</dbReference>
<keyword evidence="4" id="KW-1185">Reference proteome</keyword>
<feature type="region of interest" description="Disordered" evidence="1">
    <location>
        <begin position="1"/>
        <end position="20"/>
    </location>
</feature>
<evidence type="ECO:0000313" key="3">
    <source>
        <dbReference type="EMBL" id="GLZ78160.1"/>
    </source>
</evidence>
<name>A0A9W6SJE8_9ACTN</name>
<protein>
    <recommendedName>
        <fullName evidence="2">DUF397 domain-containing protein</fullName>
    </recommendedName>
</protein>
<feature type="domain" description="DUF397" evidence="2">
    <location>
        <begin position="6"/>
        <end position="56"/>
    </location>
</feature>
<organism evidence="3 4">
    <name type="scientific">Actinorhabdospora filicis</name>
    <dbReference type="NCBI Taxonomy" id="1785913"/>
    <lineage>
        <taxon>Bacteria</taxon>
        <taxon>Bacillati</taxon>
        <taxon>Actinomycetota</taxon>
        <taxon>Actinomycetes</taxon>
        <taxon>Micromonosporales</taxon>
        <taxon>Micromonosporaceae</taxon>
        <taxon>Actinorhabdospora</taxon>
    </lineage>
</organism>
<reference evidence="3" key="1">
    <citation type="submission" date="2023-03" db="EMBL/GenBank/DDBJ databases">
        <title>Actinorhabdospora filicis NBRC 111898.</title>
        <authorList>
            <person name="Ichikawa N."/>
            <person name="Sato H."/>
            <person name="Tonouchi N."/>
        </authorList>
    </citation>
    <scope>NUCLEOTIDE SEQUENCE</scope>
    <source>
        <strain evidence="3">NBRC 111898</strain>
    </source>
</reference>
<feature type="compositionally biased region" description="Polar residues" evidence="1">
    <location>
        <begin position="1"/>
        <end position="17"/>
    </location>
</feature>
<dbReference type="AlphaFoldDB" id="A0A9W6SJE8"/>
<dbReference type="Proteomes" id="UP001165079">
    <property type="component" value="Unassembled WGS sequence"/>
</dbReference>
<evidence type="ECO:0000313" key="4">
    <source>
        <dbReference type="Proteomes" id="UP001165079"/>
    </source>
</evidence>
<proteinExistence type="predicted"/>
<accession>A0A9W6SJE8</accession>
<dbReference type="RefSeq" id="WP_285663330.1">
    <property type="nucleotide sequence ID" value="NZ_BSTX01000002.1"/>
</dbReference>
<dbReference type="EMBL" id="BSTX01000002">
    <property type="protein sequence ID" value="GLZ78160.1"/>
    <property type="molecule type" value="Genomic_DNA"/>
</dbReference>
<comment type="caution">
    <text evidence="3">The sequence shown here is derived from an EMBL/GenBank/DDBJ whole genome shotgun (WGS) entry which is preliminary data.</text>
</comment>
<dbReference type="InterPro" id="IPR007278">
    <property type="entry name" value="DUF397"/>
</dbReference>
<evidence type="ECO:0000259" key="2">
    <source>
        <dbReference type="Pfam" id="PF04149"/>
    </source>
</evidence>
<evidence type="ECO:0000256" key="1">
    <source>
        <dbReference type="SAM" id="MobiDB-lite"/>
    </source>
</evidence>
<gene>
    <name evidence="3" type="ORF">Afil01_29670</name>
</gene>
<sequence>MGTSPWKKSTRSANQGQCVEARTDEGRFQLRDSKLSESPILTVSKADWQGFLAIAKH</sequence>